<organism evidence="6 7">
    <name type="scientific">Amycolatopsis tucumanensis</name>
    <dbReference type="NCBI Taxonomy" id="401106"/>
    <lineage>
        <taxon>Bacteria</taxon>
        <taxon>Bacillati</taxon>
        <taxon>Actinomycetota</taxon>
        <taxon>Actinomycetes</taxon>
        <taxon>Pseudonocardiales</taxon>
        <taxon>Pseudonocardiaceae</taxon>
        <taxon>Amycolatopsis</taxon>
    </lineage>
</organism>
<dbReference type="InterPro" id="IPR036388">
    <property type="entry name" value="WH-like_DNA-bd_sf"/>
</dbReference>
<proteinExistence type="inferred from homology"/>
<evidence type="ECO:0000256" key="3">
    <source>
        <dbReference type="ARBA" id="ARBA00023125"/>
    </source>
</evidence>
<evidence type="ECO:0000256" key="1">
    <source>
        <dbReference type="ARBA" id="ARBA00009437"/>
    </source>
</evidence>
<evidence type="ECO:0000313" key="7">
    <source>
        <dbReference type="Proteomes" id="UP001501624"/>
    </source>
</evidence>
<dbReference type="Gene3D" id="1.10.10.10">
    <property type="entry name" value="Winged helix-like DNA-binding domain superfamily/Winged helix DNA-binding domain"/>
    <property type="match status" value="1"/>
</dbReference>
<dbReference type="InterPro" id="IPR036390">
    <property type="entry name" value="WH_DNA-bd_sf"/>
</dbReference>
<evidence type="ECO:0000313" key="6">
    <source>
        <dbReference type="EMBL" id="GAA3827445.1"/>
    </source>
</evidence>
<keyword evidence="7" id="KW-1185">Reference proteome</keyword>
<dbReference type="Pfam" id="PF03466">
    <property type="entry name" value="LysR_substrate"/>
    <property type="match status" value="1"/>
</dbReference>
<reference evidence="7" key="1">
    <citation type="journal article" date="2019" name="Int. J. Syst. Evol. Microbiol.">
        <title>The Global Catalogue of Microorganisms (GCM) 10K type strain sequencing project: providing services to taxonomists for standard genome sequencing and annotation.</title>
        <authorList>
            <consortium name="The Broad Institute Genomics Platform"/>
            <consortium name="The Broad Institute Genome Sequencing Center for Infectious Disease"/>
            <person name="Wu L."/>
            <person name="Ma J."/>
        </authorList>
    </citation>
    <scope>NUCLEOTIDE SEQUENCE [LARGE SCALE GENOMIC DNA]</scope>
    <source>
        <strain evidence="7">JCM 17017</strain>
    </source>
</reference>
<dbReference type="Gene3D" id="3.40.190.10">
    <property type="entry name" value="Periplasmic binding protein-like II"/>
    <property type="match status" value="2"/>
</dbReference>
<comment type="similarity">
    <text evidence="1">Belongs to the LysR transcriptional regulatory family.</text>
</comment>
<dbReference type="InterPro" id="IPR050389">
    <property type="entry name" value="LysR-type_TF"/>
</dbReference>
<evidence type="ECO:0000256" key="2">
    <source>
        <dbReference type="ARBA" id="ARBA00023015"/>
    </source>
</evidence>
<keyword evidence="3" id="KW-0238">DNA-binding</keyword>
<dbReference type="PROSITE" id="PS50931">
    <property type="entry name" value="HTH_LYSR"/>
    <property type="match status" value="1"/>
</dbReference>
<accession>A0ABP7IV28</accession>
<comment type="caution">
    <text evidence="6">The sequence shown here is derived from an EMBL/GenBank/DDBJ whole genome shotgun (WGS) entry which is preliminary data.</text>
</comment>
<dbReference type="InterPro" id="IPR005119">
    <property type="entry name" value="LysR_subst-bd"/>
</dbReference>
<keyword evidence="2" id="KW-0805">Transcription regulation</keyword>
<dbReference type="PRINTS" id="PR00039">
    <property type="entry name" value="HTHLYSR"/>
</dbReference>
<dbReference type="RefSeq" id="WP_237337073.1">
    <property type="nucleotide sequence ID" value="NZ_BAABCM010000007.1"/>
</dbReference>
<dbReference type="SUPFAM" id="SSF46785">
    <property type="entry name" value="Winged helix' DNA-binding domain"/>
    <property type="match status" value="1"/>
</dbReference>
<dbReference type="PANTHER" id="PTHR30118:SF15">
    <property type="entry name" value="TRANSCRIPTIONAL REGULATORY PROTEIN"/>
    <property type="match status" value="1"/>
</dbReference>
<evidence type="ECO:0000256" key="4">
    <source>
        <dbReference type="ARBA" id="ARBA00023163"/>
    </source>
</evidence>
<dbReference type="Pfam" id="PF00126">
    <property type="entry name" value="HTH_1"/>
    <property type="match status" value="1"/>
</dbReference>
<dbReference type="Proteomes" id="UP001501624">
    <property type="component" value="Unassembled WGS sequence"/>
</dbReference>
<evidence type="ECO:0000259" key="5">
    <source>
        <dbReference type="PROSITE" id="PS50931"/>
    </source>
</evidence>
<name>A0ABP7IV28_9PSEU</name>
<keyword evidence="4" id="KW-0804">Transcription</keyword>
<dbReference type="CDD" id="cd08417">
    <property type="entry name" value="PBP2_Nitroaromatics_like"/>
    <property type="match status" value="1"/>
</dbReference>
<dbReference type="InterPro" id="IPR037402">
    <property type="entry name" value="YidZ_PBP2"/>
</dbReference>
<dbReference type="SUPFAM" id="SSF53850">
    <property type="entry name" value="Periplasmic binding protein-like II"/>
    <property type="match status" value="1"/>
</dbReference>
<dbReference type="EMBL" id="BAABCM010000007">
    <property type="protein sequence ID" value="GAA3827445.1"/>
    <property type="molecule type" value="Genomic_DNA"/>
</dbReference>
<sequence>MDREQLYRLDLNLLLAFDALMAECSVTRAAERMSVGQPAMSASLSRLRKFFDDPLLVREGRSLVPTTRALQLIEPLREALDLVESTIRSGRRFDPGADHRQFTLMASDYVLLILLGPLLAELEVEAPNLRFTVRPIAPDFAEQVSRSQLDLLIFPDELMPEDLQASSEKLFTDRLVCAVDRDHPEIGGRITEEQFRTLPYVSFAGTSLRTISELRFRELGIDRPVEIGTQSFVIQPFMLRGTRLMALLHERLGRYFAERAGIRLLDPPFTIDTMSESMFWSPRAETDPAHRWLRNRVARAAAALQP</sequence>
<dbReference type="InterPro" id="IPR000847">
    <property type="entry name" value="LysR_HTH_N"/>
</dbReference>
<dbReference type="PANTHER" id="PTHR30118">
    <property type="entry name" value="HTH-TYPE TRANSCRIPTIONAL REGULATOR LEUO-RELATED"/>
    <property type="match status" value="1"/>
</dbReference>
<gene>
    <name evidence="6" type="ORF">GCM10022380_52560</name>
</gene>
<feature type="domain" description="HTH lysR-type" evidence="5">
    <location>
        <begin position="9"/>
        <end position="66"/>
    </location>
</feature>
<protein>
    <submittedName>
        <fullName evidence="6">LysR family transcriptional regulator</fullName>
    </submittedName>
</protein>